<dbReference type="AlphaFoldDB" id="A0A917JRX9"/>
<dbReference type="OrthoDB" id="9762420at2"/>
<dbReference type="SUPFAM" id="SSF69279">
    <property type="entry name" value="Phage tail proteins"/>
    <property type="match status" value="1"/>
</dbReference>
<protein>
    <recommendedName>
        <fullName evidence="3">Gp5/Type VI secretion system Vgr protein OB-fold domain-containing protein</fullName>
    </recommendedName>
</protein>
<sequence>MQQARSPVKVEGLNGHILLCQSMQMIHLGLNSPYTIILTGVTHSFLDIRHFRNCTVHVVDTSAVYHGELVSLEQEVSDRGEAHFKLQLASSLHRLRHAANHAVFIDQSPVEILQAICKTNHIKAKFNLKNLEYRLPYTVQGDVSDYDFLLHVCMMHGIVFYYRHDQHEARLHFTNDAYHEECHELVFNPGNGLVNSKNTMTSIRYWQVKLPEMICLKGSQEGNPDVVFHHQTTNQTSIVGHGSLHLNYPIGFESQEDCVRYANQLQHQLDWQREWVKTEVVGLALQAGDRVMITNHPAPILNRSFRVLNVCASMDGSESNFSHPAKTTAYLITSERNYLLPQPDTVMPWQHEIHGEPPPGLMQSIMVALPSLTLAEIYGDNKNQTLLDEQGRYRVKRLLDSLDHTPLISHPVRQLQPVAGAHSGMHFPLKPGARVVLACLYNRLDKPIIMGVLPDPKQRSPVTEANRTQSLIRNSSGATMAFVDTEQTQQCALYTQDKQHGLWMTKQGEEESVLAKSLGGLDLEAMNEMMLHSGANVTLQSETALLNAKTDMSFTTLKTFTFNAKRITMQAEQDWLAQCMEGLVALSSTKTIEFISPIMAIEGCGITLHAHAAEINSGHQLTLTSQQHLVIQNNASQLSLHQGFIQFQAPHIIFNAQTILKNQGIEALVLSSFVPLSN</sequence>
<dbReference type="Proteomes" id="UP000630149">
    <property type="component" value="Unassembled WGS sequence"/>
</dbReference>
<dbReference type="Pfam" id="PF05954">
    <property type="entry name" value="Phage_GPD"/>
    <property type="match status" value="1"/>
</dbReference>
<dbReference type="Gene3D" id="2.40.50.230">
    <property type="entry name" value="Gp5 N-terminal domain"/>
    <property type="match status" value="1"/>
</dbReference>
<dbReference type="SUPFAM" id="SSF69255">
    <property type="entry name" value="gp5 N-terminal domain-like"/>
    <property type="match status" value="1"/>
</dbReference>
<evidence type="ECO:0000313" key="2">
    <source>
        <dbReference type="Proteomes" id="UP000630149"/>
    </source>
</evidence>
<keyword evidence="2" id="KW-1185">Reference proteome</keyword>
<organism evidence="1 2">
    <name type="scientific">Legionella impletisoli</name>
    <dbReference type="NCBI Taxonomy" id="343510"/>
    <lineage>
        <taxon>Bacteria</taxon>
        <taxon>Pseudomonadati</taxon>
        <taxon>Pseudomonadota</taxon>
        <taxon>Gammaproteobacteria</taxon>
        <taxon>Legionellales</taxon>
        <taxon>Legionellaceae</taxon>
        <taxon>Legionella</taxon>
    </lineage>
</organism>
<proteinExistence type="predicted"/>
<evidence type="ECO:0000313" key="1">
    <source>
        <dbReference type="EMBL" id="GGI83829.1"/>
    </source>
</evidence>
<dbReference type="Gene3D" id="2.30.110.50">
    <property type="match status" value="1"/>
</dbReference>
<gene>
    <name evidence="1" type="ORF">GCM10007966_10540</name>
</gene>
<dbReference type="RefSeq" id="WP_131776478.1">
    <property type="nucleotide sequence ID" value="NZ_BMOB01000004.1"/>
</dbReference>
<name>A0A917JRX9_9GAMM</name>
<reference evidence="1" key="2">
    <citation type="submission" date="2020-09" db="EMBL/GenBank/DDBJ databases">
        <authorList>
            <person name="Sun Q."/>
            <person name="Ohkuma M."/>
        </authorList>
    </citation>
    <scope>NUCLEOTIDE SEQUENCE</scope>
    <source>
        <strain evidence="1">JCM 13919</strain>
    </source>
</reference>
<comment type="caution">
    <text evidence="1">The sequence shown here is derived from an EMBL/GenBank/DDBJ whole genome shotgun (WGS) entry which is preliminary data.</text>
</comment>
<accession>A0A917JRX9</accession>
<reference evidence="1" key="1">
    <citation type="journal article" date="2014" name="Int. J. Syst. Evol. Microbiol.">
        <title>Complete genome sequence of Corynebacterium casei LMG S-19264T (=DSM 44701T), isolated from a smear-ripened cheese.</title>
        <authorList>
            <consortium name="US DOE Joint Genome Institute (JGI-PGF)"/>
            <person name="Walter F."/>
            <person name="Albersmeier A."/>
            <person name="Kalinowski J."/>
            <person name="Ruckert C."/>
        </authorList>
    </citation>
    <scope>NUCLEOTIDE SEQUENCE</scope>
    <source>
        <strain evidence="1">JCM 13919</strain>
    </source>
</reference>
<dbReference type="Gene3D" id="4.10.220.110">
    <property type="match status" value="1"/>
</dbReference>
<dbReference type="EMBL" id="BMOB01000004">
    <property type="protein sequence ID" value="GGI83829.1"/>
    <property type="molecule type" value="Genomic_DNA"/>
</dbReference>
<dbReference type="Gene3D" id="3.55.50.10">
    <property type="entry name" value="Baseplate protein-like domains"/>
    <property type="match status" value="1"/>
</dbReference>
<dbReference type="InterPro" id="IPR037026">
    <property type="entry name" value="Vgr_OB-fold_dom_sf"/>
</dbReference>
<evidence type="ECO:0008006" key="3">
    <source>
        <dbReference type="Google" id="ProtNLM"/>
    </source>
</evidence>